<dbReference type="Proteomes" id="UP000054995">
    <property type="component" value="Unassembled WGS sequence"/>
</dbReference>
<dbReference type="AlphaFoldDB" id="A0A0V0YEL1"/>
<dbReference type="EMBL" id="JYDU01000019">
    <property type="protein sequence ID" value="KRX98814.1"/>
    <property type="molecule type" value="Genomic_DNA"/>
</dbReference>
<organism evidence="1 3">
    <name type="scientific">Trichinella pseudospiralis</name>
    <name type="common">Parasitic roundworm</name>
    <dbReference type="NCBI Taxonomy" id="6337"/>
    <lineage>
        <taxon>Eukaryota</taxon>
        <taxon>Metazoa</taxon>
        <taxon>Ecdysozoa</taxon>
        <taxon>Nematoda</taxon>
        <taxon>Enoplea</taxon>
        <taxon>Dorylaimia</taxon>
        <taxon>Trichinellida</taxon>
        <taxon>Trichinellidae</taxon>
        <taxon>Trichinella</taxon>
    </lineage>
</organism>
<dbReference type="Proteomes" id="UP000054815">
    <property type="component" value="Unassembled WGS sequence"/>
</dbReference>
<proteinExistence type="predicted"/>
<sequence length="60" mass="7228">MPANAPERMVHMMTQQAIEKASVLVMCKLRPMCKRSPAVPRIFHLYYYHRFIITYYRQLP</sequence>
<comment type="caution">
    <text evidence="1">The sequence shown here is derived from an EMBL/GenBank/DDBJ whole genome shotgun (WGS) entry which is preliminary data.</text>
</comment>
<evidence type="ECO:0000313" key="1">
    <source>
        <dbReference type="EMBL" id="KRX98814.1"/>
    </source>
</evidence>
<dbReference type="EMBL" id="JYDT01000209">
    <property type="protein sequence ID" value="KRY81705.1"/>
    <property type="molecule type" value="Genomic_DNA"/>
</dbReference>
<accession>A0A0V0YEL1</accession>
<reference evidence="3 4" key="1">
    <citation type="submission" date="2015-01" db="EMBL/GenBank/DDBJ databases">
        <title>Evolution of Trichinella species and genotypes.</title>
        <authorList>
            <person name="Korhonen P.K."/>
            <person name="Edoardo P."/>
            <person name="Giuseppe L.R."/>
            <person name="Gasser R.B."/>
        </authorList>
    </citation>
    <scope>NUCLEOTIDE SEQUENCE [LARGE SCALE GENOMIC DNA]</scope>
    <source>
        <strain evidence="1">ISS141</strain>
        <strain evidence="2">ISS470</strain>
    </source>
</reference>
<evidence type="ECO:0000313" key="3">
    <source>
        <dbReference type="Proteomes" id="UP000054815"/>
    </source>
</evidence>
<protein>
    <submittedName>
        <fullName evidence="1">Uncharacterized protein</fullName>
    </submittedName>
</protein>
<keyword evidence="4" id="KW-1185">Reference proteome</keyword>
<evidence type="ECO:0000313" key="2">
    <source>
        <dbReference type="EMBL" id="KRY81705.1"/>
    </source>
</evidence>
<name>A0A0V0YEL1_TRIPS</name>
<gene>
    <name evidence="2" type="ORF">T4D_7910</name>
    <name evidence="1" type="ORF">T4E_728</name>
</gene>
<evidence type="ECO:0000313" key="4">
    <source>
        <dbReference type="Proteomes" id="UP000054995"/>
    </source>
</evidence>